<dbReference type="GO" id="GO:0019842">
    <property type="term" value="F:vitamin binding"/>
    <property type="evidence" value="ECO:0007669"/>
    <property type="project" value="TreeGrafter"/>
</dbReference>
<proteinExistence type="predicted"/>
<dbReference type="EMBL" id="GBHO01010269">
    <property type="protein sequence ID" value="JAG33335.1"/>
    <property type="molecule type" value="Transcribed_RNA"/>
</dbReference>
<dbReference type="InterPro" id="IPR053935">
    <property type="entry name" value="VKGC_lumenal_dom"/>
</dbReference>
<dbReference type="SMART" id="SM00752">
    <property type="entry name" value="HTTM"/>
    <property type="match status" value="1"/>
</dbReference>
<dbReference type="Pfam" id="PF22777">
    <property type="entry name" value="VKGC_lumenal_dom"/>
    <property type="match status" value="1"/>
</dbReference>
<evidence type="ECO:0000256" key="4">
    <source>
        <dbReference type="ARBA" id="ARBA00022692"/>
    </source>
</evidence>
<keyword evidence="5" id="KW-0256">Endoplasmic reticulum</keyword>
<evidence type="ECO:0000256" key="5">
    <source>
        <dbReference type="ARBA" id="ARBA00022824"/>
    </source>
</evidence>
<evidence type="ECO:0000256" key="9">
    <source>
        <dbReference type="ARBA" id="ARBA00023157"/>
    </source>
</evidence>
<dbReference type="Pfam" id="PF05090">
    <property type="entry name" value="HTTM"/>
    <property type="match status" value="1"/>
</dbReference>
<evidence type="ECO:0000256" key="10">
    <source>
        <dbReference type="ARBA" id="ARBA00023239"/>
    </source>
</evidence>
<keyword evidence="8 15" id="KW-0472">Membrane</keyword>
<evidence type="ECO:0000256" key="14">
    <source>
        <dbReference type="ARBA" id="ARBA00048415"/>
    </source>
</evidence>
<gene>
    <name evidence="17" type="primary">Ggcx_0</name>
    <name evidence="17" type="ORF">CM83_36366</name>
</gene>
<dbReference type="PANTHER" id="PTHR12639">
    <property type="entry name" value="VITAMIN K-DEPENDENT GAMMA-CARBOXYLASE"/>
    <property type="match status" value="1"/>
</dbReference>
<evidence type="ECO:0000313" key="17">
    <source>
        <dbReference type="EMBL" id="JAG33335.1"/>
    </source>
</evidence>
<feature type="domain" description="HTTM-like" evidence="16">
    <location>
        <begin position="42"/>
        <end position="300"/>
    </location>
</feature>
<sequence length="643" mass="74709">MKNKAQITKNKSKKTWKALADEHLGFDVNALKTWKSFTDLLFQPADPSSLAVVRMLFGVLMMIDTIEERGLSDADLRWGDPEECRFPLFDFLAPLPLEWMCMLYLVMLVGAAGIAIGASYRLSCLAFIIPYWYIILLDKTAWNNHSYLFGILGFLFLFSDAHRYWSYDAWTGKVAKITSIPVWNYAILRFQLFLLYFYAGLKKIDGDWLTGQSMTHLATHWVFDPMRLFLSFHQIDLWIIHVFGFLLDLTVGFLMYIDRTRPVASLFLISFHLMNAQMFYIGMFPYVCLATMPLFFDNDWPRKVARRWRGESTLKTDLKKKMDKENPTVSGPIKRKFVAFGFLCHVALQLFLPYSHCITKGYNNWTNGLYGYSWDMMVHTWSSTLTTIKIENKDNGEDIYLSPTAWVSTDKWFKHADMAYQYAHCLKRHIDATEAEMKNYSLHFDIWMSLNGRFQQRMYDPTVDILEAPWSPFRQTPWVMPLLSDLSDRRQKMGEIENEVLTWSNRSAVLFIADFPGLVLENYIHKDLGNITLTVLEGEVLYRVDDEEELLCEGASTRVPPATFHKVLTTSSTPSSYMYTYLNTTEAPESTPLPSKGRLPTNYATKAFWRKIDNILRSIALMSNAFLKIMFNVPMMRRVKISD</sequence>
<feature type="transmembrane region" description="Helical" evidence="15">
    <location>
        <begin position="177"/>
        <end position="199"/>
    </location>
</feature>
<dbReference type="InterPro" id="IPR053934">
    <property type="entry name" value="HTTM_dom"/>
</dbReference>
<evidence type="ECO:0000256" key="2">
    <source>
        <dbReference type="ARBA" id="ARBA00012248"/>
    </source>
</evidence>
<keyword evidence="4 15" id="KW-0812">Transmembrane</keyword>
<evidence type="ECO:0000256" key="8">
    <source>
        <dbReference type="ARBA" id="ARBA00023136"/>
    </source>
</evidence>
<reference evidence="17" key="1">
    <citation type="journal article" date="2014" name="PLoS ONE">
        <title>Transcriptome-Based Identification of ABC Transporters in the Western Tarnished Plant Bug Lygus hesperus.</title>
        <authorList>
            <person name="Hull J.J."/>
            <person name="Chaney K."/>
            <person name="Geib S.M."/>
            <person name="Fabrick J.A."/>
            <person name="Brent C.S."/>
            <person name="Walsh D."/>
            <person name="Lavine L.C."/>
        </authorList>
    </citation>
    <scope>NUCLEOTIDE SEQUENCE</scope>
</reference>
<keyword evidence="6 15" id="KW-1133">Transmembrane helix</keyword>
<evidence type="ECO:0000256" key="13">
    <source>
        <dbReference type="ARBA" id="ARBA00032107"/>
    </source>
</evidence>
<name>A0A0A9YUT8_LYGHE</name>
<dbReference type="EC" id="4.1.1.90" evidence="2"/>
<feature type="transmembrane region" description="Helical" evidence="15">
    <location>
        <begin position="235"/>
        <end position="257"/>
    </location>
</feature>
<dbReference type="GO" id="GO:0005789">
    <property type="term" value="C:endoplasmic reticulum membrane"/>
    <property type="evidence" value="ECO:0007669"/>
    <property type="project" value="UniProtKB-SubCell"/>
</dbReference>
<organism evidence="17">
    <name type="scientific">Lygus hesperus</name>
    <name type="common">Western plant bug</name>
    <dbReference type="NCBI Taxonomy" id="30085"/>
    <lineage>
        <taxon>Eukaryota</taxon>
        <taxon>Metazoa</taxon>
        <taxon>Ecdysozoa</taxon>
        <taxon>Arthropoda</taxon>
        <taxon>Hexapoda</taxon>
        <taxon>Insecta</taxon>
        <taxon>Pterygota</taxon>
        <taxon>Neoptera</taxon>
        <taxon>Paraneoptera</taxon>
        <taxon>Hemiptera</taxon>
        <taxon>Heteroptera</taxon>
        <taxon>Panheteroptera</taxon>
        <taxon>Cimicomorpha</taxon>
        <taxon>Miridae</taxon>
        <taxon>Mirini</taxon>
        <taxon>Lygus</taxon>
    </lineage>
</organism>
<dbReference type="AlphaFoldDB" id="A0A0A9YUT8"/>
<dbReference type="InterPro" id="IPR011051">
    <property type="entry name" value="RmlC_Cupin_sf"/>
</dbReference>
<dbReference type="Gene3D" id="2.60.120.10">
    <property type="entry name" value="Jelly Rolls"/>
    <property type="match status" value="1"/>
</dbReference>
<evidence type="ECO:0000256" key="11">
    <source>
        <dbReference type="ARBA" id="ARBA00030083"/>
    </source>
</evidence>
<protein>
    <recommendedName>
        <fullName evidence="3">Vitamin K-dependent gamma-carboxylase</fullName>
        <ecNumber evidence="2">4.1.1.90</ecNumber>
    </recommendedName>
    <alternativeName>
        <fullName evidence="11">Gamma-glutamyl carboxylase</fullName>
    </alternativeName>
    <alternativeName>
        <fullName evidence="12">Peptidyl-glutamate 4-carboxylase</fullName>
    </alternativeName>
    <alternativeName>
        <fullName evidence="13">Vitamin K gamma glutamyl carboxylase</fullName>
    </alternativeName>
</protein>
<evidence type="ECO:0000259" key="16">
    <source>
        <dbReference type="SMART" id="SM00752"/>
    </source>
</evidence>
<comment type="catalytic activity">
    <reaction evidence="14">
        <text>4-carboxy-L-glutamyl-[protein] + 2,3-epoxyphylloquinone + H2O + H(+) = phylloquinol + L-glutamyl-[protein] + CO2 + O2</text>
        <dbReference type="Rhea" id="RHEA:45140"/>
        <dbReference type="Rhea" id="RHEA-COMP:10208"/>
        <dbReference type="Rhea" id="RHEA-COMP:11094"/>
        <dbReference type="ChEBI" id="CHEBI:15377"/>
        <dbReference type="ChEBI" id="CHEBI:15378"/>
        <dbReference type="ChEBI" id="CHEBI:15379"/>
        <dbReference type="ChEBI" id="CHEBI:15759"/>
        <dbReference type="ChEBI" id="CHEBI:16526"/>
        <dbReference type="ChEBI" id="CHEBI:28433"/>
        <dbReference type="ChEBI" id="CHEBI:29973"/>
        <dbReference type="ChEBI" id="CHEBI:84990"/>
        <dbReference type="EC" id="4.1.1.90"/>
    </reaction>
    <physiologicalReaction direction="right-to-left" evidence="14">
        <dbReference type="Rhea" id="RHEA:45142"/>
    </physiologicalReaction>
</comment>
<keyword evidence="9" id="KW-1015">Disulfide bond</keyword>
<evidence type="ECO:0000256" key="12">
    <source>
        <dbReference type="ARBA" id="ARBA00030249"/>
    </source>
</evidence>
<keyword evidence="10" id="KW-0456">Lyase</keyword>
<keyword evidence="7" id="KW-0007">Acetylation</keyword>
<feature type="transmembrane region" description="Helical" evidence="15">
    <location>
        <begin position="147"/>
        <end position="165"/>
    </location>
</feature>
<dbReference type="InterPro" id="IPR014710">
    <property type="entry name" value="RmlC-like_jellyroll"/>
</dbReference>
<dbReference type="GO" id="GO:0008488">
    <property type="term" value="F:gamma-glutamyl carboxylase activity"/>
    <property type="evidence" value="ECO:0007669"/>
    <property type="project" value="UniProtKB-EC"/>
</dbReference>
<feature type="transmembrane region" description="Helical" evidence="15">
    <location>
        <begin position="102"/>
        <end position="135"/>
    </location>
</feature>
<evidence type="ECO:0000256" key="15">
    <source>
        <dbReference type="SAM" id="Phobius"/>
    </source>
</evidence>
<dbReference type="InterPro" id="IPR011020">
    <property type="entry name" value="HTTM-like"/>
</dbReference>
<reference evidence="17" key="2">
    <citation type="submission" date="2014-07" db="EMBL/GenBank/DDBJ databases">
        <authorList>
            <person name="Hull J."/>
        </authorList>
    </citation>
    <scope>NUCLEOTIDE SEQUENCE</scope>
</reference>
<comment type="subcellular location">
    <subcellularLocation>
        <location evidence="1">Endoplasmic reticulum membrane</location>
        <topology evidence="1">Multi-pass membrane protein</topology>
    </subcellularLocation>
</comment>
<dbReference type="InterPro" id="IPR007782">
    <property type="entry name" value="VKG_COase"/>
</dbReference>
<evidence type="ECO:0000256" key="6">
    <source>
        <dbReference type="ARBA" id="ARBA00022989"/>
    </source>
</evidence>
<evidence type="ECO:0000256" key="7">
    <source>
        <dbReference type="ARBA" id="ARBA00022990"/>
    </source>
</evidence>
<accession>A0A0A9YUT8</accession>
<evidence type="ECO:0000256" key="1">
    <source>
        <dbReference type="ARBA" id="ARBA00004477"/>
    </source>
</evidence>
<dbReference type="SUPFAM" id="SSF51182">
    <property type="entry name" value="RmlC-like cupins"/>
    <property type="match status" value="1"/>
</dbReference>
<dbReference type="PANTHER" id="PTHR12639:SF6">
    <property type="entry name" value="VITAMIN K-DEPENDENT GAMMA-CARBOXYLASE"/>
    <property type="match status" value="1"/>
</dbReference>
<evidence type="ECO:0000256" key="3">
    <source>
        <dbReference type="ARBA" id="ARBA00017054"/>
    </source>
</evidence>